<feature type="region of interest" description="Disordered" evidence="31">
    <location>
        <begin position="2822"/>
        <end position="2846"/>
    </location>
</feature>
<dbReference type="GO" id="GO:0005524">
    <property type="term" value="F:ATP binding"/>
    <property type="evidence" value="ECO:0007669"/>
    <property type="project" value="UniProtKB-KW"/>
</dbReference>
<evidence type="ECO:0000256" key="13">
    <source>
        <dbReference type="ARBA" id="ARBA00022737"/>
    </source>
</evidence>
<feature type="domain" description="Ig-like" evidence="33">
    <location>
        <begin position="6563"/>
        <end position="6653"/>
    </location>
</feature>
<feature type="region of interest" description="Disordered" evidence="31">
    <location>
        <begin position="4921"/>
        <end position="4984"/>
    </location>
</feature>
<dbReference type="SMART" id="SM00409">
    <property type="entry name" value="IG"/>
    <property type="match status" value="14"/>
</dbReference>
<comment type="cofactor">
    <cofactor evidence="1">
        <name>Mg(2+)</name>
        <dbReference type="ChEBI" id="CHEBI:18420"/>
    </cofactor>
</comment>
<feature type="domain" description="Ig-like" evidence="33">
    <location>
        <begin position="1"/>
        <end position="78"/>
    </location>
</feature>
<evidence type="ECO:0000256" key="10">
    <source>
        <dbReference type="ARBA" id="ARBA00022527"/>
    </source>
</evidence>
<feature type="domain" description="Fibronectin type-III" evidence="34">
    <location>
        <begin position="7124"/>
        <end position="7221"/>
    </location>
</feature>
<evidence type="ECO:0000256" key="25">
    <source>
        <dbReference type="ARBA" id="ARBA00047899"/>
    </source>
</evidence>
<dbReference type="EC" id="2.7.11.1" evidence="6"/>
<feature type="compositionally biased region" description="Polar residues" evidence="31">
    <location>
        <begin position="2948"/>
        <end position="2965"/>
    </location>
</feature>
<evidence type="ECO:0000256" key="26">
    <source>
        <dbReference type="ARBA" id="ARBA00048679"/>
    </source>
</evidence>
<feature type="domain" description="Fibronectin type-III" evidence="34">
    <location>
        <begin position="7324"/>
        <end position="7418"/>
    </location>
</feature>
<dbReference type="SUPFAM" id="SSF50044">
    <property type="entry name" value="SH3-domain"/>
    <property type="match status" value="1"/>
</dbReference>
<dbReference type="FunFam" id="2.60.40.10:FF:000050">
    <property type="entry name" value="Titin isoform B"/>
    <property type="match status" value="2"/>
</dbReference>
<feature type="region of interest" description="Disordered" evidence="31">
    <location>
        <begin position="2948"/>
        <end position="2968"/>
    </location>
</feature>
<feature type="domain" description="Ig-like" evidence="33">
    <location>
        <begin position="6288"/>
        <end position="6378"/>
    </location>
</feature>
<dbReference type="SMART" id="SM00326">
    <property type="entry name" value="SH3"/>
    <property type="match status" value="1"/>
</dbReference>
<feature type="domain" description="Ig-like" evidence="33">
    <location>
        <begin position="6382"/>
        <end position="6467"/>
    </location>
</feature>
<feature type="region of interest" description="Disordered" evidence="31">
    <location>
        <begin position="3613"/>
        <end position="3636"/>
    </location>
</feature>
<evidence type="ECO:0000313" key="36">
    <source>
        <dbReference type="RefSeq" id="XP_026742140.1"/>
    </source>
</evidence>
<evidence type="ECO:0000256" key="16">
    <source>
        <dbReference type="ARBA" id="ARBA00022837"/>
    </source>
</evidence>
<keyword evidence="13" id="KW-0677">Repeat</keyword>
<evidence type="ECO:0000256" key="8">
    <source>
        <dbReference type="ARBA" id="ARBA00022490"/>
    </source>
</evidence>
<evidence type="ECO:0000256" key="20">
    <source>
        <dbReference type="ARBA" id="ARBA00023157"/>
    </source>
</evidence>
<feature type="compositionally biased region" description="Basic and acidic residues" evidence="31">
    <location>
        <begin position="2824"/>
        <end position="2833"/>
    </location>
</feature>
<dbReference type="InterPro" id="IPR050964">
    <property type="entry name" value="Striated_Muscle_Regulatory"/>
</dbReference>
<dbReference type="GO" id="GO:0005576">
    <property type="term" value="C:extracellular region"/>
    <property type="evidence" value="ECO:0007669"/>
    <property type="project" value="UniProtKB-SubCell"/>
</dbReference>
<feature type="region of interest" description="Disordered" evidence="31">
    <location>
        <begin position="5688"/>
        <end position="5708"/>
    </location>
</feature>
<dbReference type="Proteomes" id="UP000322000">
    <property type="component" value="Chromosome 1"/>
</dbReference>
<dbReference type="GO" id="GO:0007517">
    <property type="term" value="P:muscle organ development"/>
    <property type="evidence" value="ECO:0007669"/>
    <property type="project" value="UniProtKB-ARBA"/>
</dbReference>
<feature type="compositionally biased region" description="Basic and acidic residues" evidence="31">
    <location>
        <begin position="5221"/>
        <end position="5263"/>
    </location>
</feature>
<feature type="region of interest" description="Disordered" evidence="31">
    <location>
        <begin position="5526"/>
        <end position="5552"/>
    </location>
</feature>
<dbReference type="InterPro" id="IPR003598">
    <property type="entry name" value="Ig_sub2"/>
</dbReference>
<reference evidence="36" key="1">
    <citation type="submission" date="2025-08" db="UniProtKB">
        <authorList>
            <consortium name="RefSeq"/>
        </authorList>
    </citation>
    <scope>IDENTIFICATION</scope>
</reference>
<keyword evidence="14" id="KW-0547">Nucleotide-binding</keyword>
<sequence length="7587" mass="854498">MDGEPIKISCIIEGQPWPHIDWYHDGESVQRARDITVARQESGLCELCIKEAFPEMSGTYSCVATNEYGSCNCECTVYIEAYEYVPSASEEDILSDEKTSDIEEFAPRIVKALPTVVSTTVGELTRLEAKAIGMPKPQVRWLKQGVEIVQSQEYQIEEMEDGTSILIIPEVYQDDTGEIVFEAYNALGETSTIAALSVESIIGTKEYRKPEWVTHMEELQAALKATQSVPTFVKDILGERVDEEEAVTFEAVYSGNPTPEIIWYKDDKVIRTDERFTIENKDNRTTCTVKKCVKELEGTYMCKAVSDIGMAITKAKLQVWGAAEKSRKAKLKDKKEKIAKAVKQVVREEIATEVQEEAPVVEKPKTIKKVDKKSAKTVISEADHVETVDVATYKKVDKKETKPKPKEEKAEPIVTPHDYLVSSQTEKEETVQPLEESYEAQKGIIKMVESDSRVVAEINELLEVINAKEFGPGESPLRELAKIGFMMRSGITTEEIESLYDSQYFPALRVPQSQSALVRLVERQGHGALITEVLTEETTQDEDVIAAKVGFRAFLKMVELKHSSVEEVIAHLYPEDFKPRSWEQKEAHEVIVESSAEHTAETHTATVIKDTTKVSEVEKQDLKEKEQVKRKKHIKQKIAFEERNIEEISTEENIKTLNTRQPKEKQEHILEDETTNIEKVDTPYVTLIATDISDSNIEVVSASQVTHIISEKAVTDVTANLKIDTNYSIIADMQEAQEKETPLQIKENSKITIKPSLSELEPLLITEIEINSSVGDYQTHKSAIENKAHKGIVPAEYFVTSEVQPNMSTSDFKEEDKKPENAKRTIILKDALNVSEEVASVKESHFHESATKTTNATVTFSPLVGLNVLEVNEEMKESPVEVGNLEKAATSKLNFNLLESLQVGEVFVEDKSGKYYPELIVPTETARKDVLVSNQVVTQVPNVQESEGILSALKMPPAQEAYVDIASKDSLVISVEELHEKEGEFSAKEMPVQVSVNKDILLHNELSNIVTTSHIKESEFETDSIPHKKANVGINEFQHQFNLLTNIHDSEKSLEEAHPIHGTHAAIAISALEKNYVDEVQVHESEKDLILKDDRLTATADLDLKALEPLITSETMQMTSTGDIKLFEKAAQESATETVITEKAKIVMYPIVHDKESAEEFKSRKTENVLSSLIPNIPLTVTETESSESENKLNLPKIPETMHAQTAPLNPLKTPLSEEVNTADQIEFLPHKPNVTELASVSRDLQKEITVLQTTVEEQLQQLEQNKTSQSTAQATFTGKESLNITEIVTSVSEQDFKQELSKPSTFAKVDIDSDRKIAVVLEVDSRDSLDNLNTFKPTYEEAQVASNTLIPLQVSQNESLDSQSLLPHTAKPDLKFLTPELIPSEEMVKVTEILQHEKESDYTKTSDLLTFNAAASISGHPVAVLSEVTVDSSIGFTDEGVIAERKKANVHNIPFKELVVSTTSCNEKESTFDSKLKSNTVLASLNIDSNEAILVEERKTEMIPESLESEKQLPFAQAKPAQIPTEAVSQLELMVHSSEDKLENLETKLIKPNISLSTLQVPQKGENIIIENENLLGSTTVPDKQQAELSIILQQSLQTSEVISHSDNVEGTNEIKRDYKKASPKIDEIYGKTAHTEEVLTNEMSEDIKDETVVLQKSSITPISKNTFEQTEVILGESESLLKKETPISSTINRNILETEAVITSYTEIIDKEQDFNVETSKPKGDATIGFVPFSSSIDTEVIASSNVESFEGNTAKTTQALLSEDKLKKHIERIETLVNEKETSIPEIQTSERKATQKVIEVAAKEVTEVQTIEREDNLNDLPEPFSTTAQSSVSEKLSIQNTEVLVSQDVEDMPSLKTIPTTAMTTHGTQVALEKSVAFIGEVEDIYEKNKLTVHKPTGSIEEQKSVDVTEIYVTESEKTLDSAPSIRGETVSLSFQGKQYVNVTQVTSSEREETFKETLPEVKTIQPSVDTPLLASVCVDETVVSEKEESLIKSKLPESYKNNVSLTTHQHINVEILQTSEFEDILESEESRKKEISDITVEAIKPLFVQETETEERPTELKQTDKHKESVPQVNLEVGQHLTVTQVETTEKEYVLDTQPLESLKQTEQVIVPNIPIQVEEVSPKDSEELLTTEKVPSKEVSQVVLEPKHHITIMDTEVREKEKDMPSGNVLMSEKPKIDMSPVNHLTTIETVIMEEFESMKEKITRDEKATTKQETLKELISMQPQTVETSKDFENRQETYKTAETHITKMESVQQLEIVAEEKPESFEKSTKQKPEIADESQFINQEVSNIKPEIIENLKDLPDFTKPELNKASFDVETLKAFTISENIIQEAPQDITLNKDSTKEVTQQLLEMKPIEQTETITNENVTLLKPEDRDEVNIQGKHIEIRPISQSSIIIHESEVNMDLTKPTSMEKASITLNTTEGITVNEITQEDSPHTFKSDELKPVTAEKSVTTLTHVQCTENVTETQVKELTTPKTHTETTKIISTSVTPLIITDNEILQHESELSISEPVSQKTRKSLTIANEVKITSEFVNEQTVPYTEKKPVTMESKVSTADEDLHEISITEQETEFTELSHTSPKSSDIEESEEIVTKFVQAPGNAEPIQIKTKRTIIRKKKRTQHDENEGDIVIEETLEDEEPSKSNKDVGHDLNIEEYEGDDTSETNINEKSTIEMPDEFLHIPKMQNQVQIEELHDIDETVNLEFKNKKESKKTIRSKTKVTVTEDKFTPLNDTQEVTEETRPVEIVELPEDLTVLETKSPDGKPKQKKIIKRVIKKKVGPKVETTEIVTEQEDDQQPVVSVYKSEELTDDTFTPLKDLQEPDKAQVIEESPETVQLTQVRSETGDVKIVKTTKRVIKKKKGPKQEVTEITTIEKDDEAPITTVTVTEDKAPEDVEEQKPVETIELPEETTVEESVTPDGKKTHKKITKRIIKKKVGPKLETTQITTEQSDDSTPITTVHKTEELIDDTTTPLEYSQPTDYAKVVEETPETVQISQVRTETGDVKTVKTTKRVIKKKKGKKDEVTEITTIQKDDEAPITTVTVTEDIPEHEEDMQPVEIVELPEETTVEETKSPDGKPKQKKVTKRVIKKKVGPKVETTEIVTEQEDDQQPVVSVYKSEELTDDTVTPLKDLQEPDKAQVIEETPETVQVTQVQTETGDVKTVKTTKRVIKKKKGPKQEVTEITTIEKDDEAPITTVTVTEDKAPEDVEEQKPVETIELPEETTVEESVTPDGKKTHKKITKRIIKKKVGPKLETTQITTEQSDDSTPITTVHKTEELIDDTTTPLEYSQPTDYAKVVEETPETVQISQVRTETGDVKTVKTTKRVIKKKKGKKDEVTEITTIQKDDEAPITTVTVTEDTPVHEEDTQQVEIVELPEETTVEETKSPDGKPKQKKVTKRVIKKKVGPKVETTEIVTEQEDDHQPVVSVYKSEELTDDTVTPLKDLKEPDTAQVIEETPETVQVTQVQTETGDVKTVKTTKRVIKKKKGPKQEVTEITTIEKDDEAPITTVTVTEDKAPEDVEEQKPVETFELPEETTVEESVTPDGDVETVKTTKRVIKKKKGPKEEVTEITTIQKDDEAPITTVTVTEDTPEHVEDLQPIEIVELPQETTVEETKSPDGKPKQKKVTKRVIKKKVGPKVETTEIVTEQEDDQQPVVSVYKSEELTDDTFTPLKDLQEPDKAQVIEETPETVQVTQVRSETGDVKTVKTTKRVIKKKKGPKQEVTEITTIEKDDEAPITTVTVTEKQAPQEAEDHQPVEIVELPEETTFEDSVGPDGKKTHTKIIRRTIKKKVGPKVKTTHITSEHTDDTLPIITVHNTEELAYDTATPLTHLHDTHNADVVEELPETVKVTQVRTLSGDVETVKTTKRVIKKKKGPKEEVTEITTIQKDYEAPITTVTVTEDTPEHVEDLQPIEIVELPQETTVEETKSPDGKPKQKKVTKRVIKKKVGPKVETTEIVTEQEDDQQPVVSVYKSEELTDDTVTPLKDLQEPDKAQVIEETPETVQVTQVRSETGDVKTVKTTKRVIKKKKGPKQEVTEITTIEKDDEAPITTVTVTEKQAPQEAEDHQPVEIVELPEETTFEDSVGPDGDVETVKTTKRVIKKKKGPKEEVTEITTIQKDDEAPITTVTVTEDTPEHVEDLQPIEIVELPQETTVEETKSPDGKPKQKKVTKRVIKKKVGPKVETTEIVTEQEDDQQPVVSVYKSEELTDDTFTPLKDLQEPDKAQVIEETPETVQVTQVRSETGDVKTVKTTKRVIKKKKGPKQEVTEITTIEKDDEAPITTVTVTEKQAPQEAQDQQPVEIVELPEETTFEDSVGPDGKKTHTKIIRRTIKKKVGPKVKTTHITSEHTDDTLPIITVHNTEELTYDTATPLTHLHDTHNADVVEELPETVKVTQVRTLSGDVETVKTTKRVIKKKKGPKEEVTEITTIQKDDEAPITTVTVTEDTPEHVEDLQPIEIVELPQETTVEETKSPDGKPKQKKVTKRVVKKKVGPKVETTEIVTEQEDDQQPVVSVYKSEELTDDTVTPLKDLQEPDKAQVIEETPETVQVTQVRSETGDVKTVKTTKRVIKKKKGPKQEVTEITTIEKDDEAPITTVTVTEKQAPQEAQDQQPVEIVELPEETTFEDSVGPDGKKTHTKIIRRTIKKKVGPKVKTTHITSEHTDDTLPIITVHNTEELAYDTATPLTHLHDTHNADVVEELPETVKVTQVRTLSGDVETVKTTKRVIKKKKGPKEEVTEITTIQKDYEAPITTVTVTEDTPEHVEDLQPIEIVELPQETTVEETKSPDGKPKQKKVTKRVIKKKVGPKVETTEIVTEQEDDQQPVVSVYKSEELTDDTVTPLKDLQEPDKAQVIEETPETVQVTQVRSETGDVKTVKTTKRVIKKKKGPKQEVTEITTIEKDDEAPITTVTVTEKQAPQEAEDHQPVEIVELPEETTFEDSVGPDEKEIAHKKLHRPKAQPKEEEVPKSLPTKEEETVVPKLTKKLKPTPMKIEEIKMTEAQHAQEIQGPQFTKLKLKKPTQKPKQEVQTVILPKIQLKSRIRYVTEWPPEELRPLISFLGSVKQNGELSRNIKEAAKLKKKPIKVVQLPDLERVELEKPEVFDFDTSKPLTSETERSIQNADTESDEIANVVIKKVKNVPEISDIELIDETKTEANEMKAIESPVEKKEKQKEPETIEPVLQEQITEKPTEKVEQPIETENTIKPKKKKVTKRPVEPEKQDELPKEEPQILTEEHVEETEHVEAEEIDSQPKEESIPEQIEPIVSEKKVKKPKKKEKPLISKSESKESPEKELVEKEDIVDDTVKEQVSPDAETIVTSPIVTEVPKKDKKPKTKKVKAVEDTIPKREEEIPEKESVKEEIPEKESAEEQRSVEKPVTKQKPKLTAIKIERKEVEISKPQHAESIEGPQFTKLKLKKATTKPKQDTSIVTLPKFQLKSRVKYVNDWPPEIIKPVVSFLGSVRQNGILSRNVKEAEKVKKKVYKQPKLPEIEKTELEKPMFGYDDIIDAKNVEPIETDTPLEIEQETESTVDEPEQFTIKPKRPSIKKMEEIEDEVTIKKKLRTVRKPSVTLPEITEPETVTFRPKTTKTKEDVEQEFNIQLDSYAEEEISLTSKVKLKPHRQPTFNEEANEASIKFYEDTEDNEGPDVIEILESDDDEQEKASDVMLPLKKKTKAKKETLEEISSSITVSKPKRELEPEISQDVSIQLERKPKYKVDEQEEVSFDVKPQIEQYSQEELSLSSKIKLKPKKKTIVSEAADETSIQLIQEVEDDSQAEEILLSDVETEENVEMFIKRKPKKPVYEVSEVEELSVELKPKRITTEDAYEEEQLTISAKRKPRKPSTLQEADASMSISREQEFPETPVDVRGGDTVFAVYSYVAETDEAINLVEGERLYILETTNQDWWYVRKHLTEEKGWVPAQYLMDEANYTLYLQKKLNEKIDKLPVFEKPTPEEQASAPIFIEKLRPKHTPDGSTVQFECQVEGYPRPQITWFRQTAIIKPSQDFQMYYDDDNVATLVIREVFPEDAGTFTCVAKNAAGFASSTTELIVEAPLSDHGSEMTILSRKSLSRESSLADILEGIPPTFSKRPKAQYVNEGSQIFLECRLVAIPEPDIAWFFKGEEITPTENISIATESDMHMYCSVLKISDVKKFQEGTYTVLAVNREGEASLPIVLKIKTGEKEKPQVIEPLRSMTIREGESVVLSTQVVGNPQPTVTWHKNNKPVKSLTTKSDGDTHTITIIKPKKGKDDGVYTLKAVNSEGSTETSAVITIEEPTEENAEPPLFINRFQELTVKENGTIKLVAKVTGNPVPSITWYRNNNIITPSDNVTQNFDGENIELIISKVDSEIDSGDYKCVASNSAGKASHGARVTIDVDKVTFIKNLKSTYVTEEGKSVILECQTSHTVSTKWYHNDKEVSGMDHREIIQEGKVHKLRIKKTKLTDSGTIKCVVKGQETHSKLIVNETVPEFIRKLQDFEVKERDIAILEVEINSETADVIWEKDGETIKTKKNKYELEKRGNVRKLFIRNTSVHDEGEYTCKLRDDSCTAEVTVVELPPEIISRLQDQKVNKGSKATFEIELTKGDALVQWFKDGSEIQFSNHIQLTIDGKKQKLKIYDCELSDEGTYACEVGNDKCTANLIVEQPTVDFTLRLPESIVVPANTDAYLTVEIPDDSLDVTWYKKKTVIEDTEKFTLISDVTKRTLIIRKCTEDDQCEYSCVLCDAKCSTKLIVEVVEYPPKILGYENKYRVKRGGDVTLQVQYEAVPQPNDEWVVNSKIIKKTKHTKPTIDSKSASLTIKKVENTDAGTYRLRLENNCGETTVEIGLVVIDISSPPGKPTVVETTNNSINLCWDEPSEKGNTEIDCYIIEYQESNTTEWISIENIKTTQYSVKNLKTKSSYKFRVFAVNEVGVSQSSEETEFIIIQELVKAQPPTVEKPLKDIIREPDEDVELTCIFGGIPEPKVTWLKEGKKLKTAKATYINRVATLVITASETTEGNYSCIASNEHGEVETTCNLEVQQKPHVVVSDDEVNQKLRVGEEWLVKAIVKGIPKPTISWYFNGTKVEESEDITITIENNISIIRISELSRSHSGKYTIEANNKAGSTSFDVTLKVFDKPSKPEGPVVLREISRESVTIEWKPPLDDGGLELTKYAIEKHEPDTNQWVKVADVDKDVDTYCIQRLNENCEYMFRVMAQNPVGFSEALESEPIVIKTALDVPSPPLGPLGLYGINSDSLTITWYPSEKNGGSPILDYSIEIKQEGKKWKHVATVTETITKIEKLTVNTTYQFRICARNEIGTSLPYISDEKVTIGKTLSRPSKPQNFAVKETTSRSVTLQWAAPESDGGSVVTNYIIEYKTARGKSWTKAITVSGTVFEHCIENIKEKDELVFRISAENAIGVSLAAESQTVRLEKHATVPSPPTAPLEIRTVGTNIVMTSWGTPEWDGGAPLLGYNIAIRDVTKTMWMEVGKVDAHTLKFNIKDLNDNHTYMIRIYARNEIGVSEPLESDEPFKVIPGEVDSQADEEVGEQTEMTEPTSFSTQTTTSWMREHNMDADIRSYARGSLLRRDEYFFRIWHYAKQLFK</sequence>
<feature type="domain" description="Ig-like" evidence="33">
    <location>
        <begin position="230"/>
        <end position="318"/>
    </location>
</feature>
<evidence type="ECO:0000256" key="5">
    <source>
        <dbReference type="ARBA" id="ARBA00006692"/>
    </source>
</evidence>
<feature type="compositionally biased region" description="Low complexity" evidence="31">
    <location>
        <begin position="7537"/>
        <end position="7547"/>
    </location>
</feature>
<feature type="compositionally biased region" description="Basic and acidic residues" evidence="31">
    <location>
        <begin position="3388"/>
        <end position="3397"/>
    </location>
</feature>
<keyword evidence="17" id="KW-0067">ATP-binding</keyword>
<evidence type="ECO:0000256" key="14">
    <source>
        <dbReference type="ARBA" id="ARBA00022741"/>
    </source>
</evidence>
<feature type="domain" description="Fibronectin type-III" evidence="34">
    <location>
        <begin position="7424"/>
        <end position="7520"/>
    </location>
</feature>
<feature type="compositionally biased region" description="Basic residues" evidence="31">
    <location>
        <begin position="4173"/>
        <end position="4182"/>
    </location>
</feature>
<keyword evidence="10" id="KW-0723">Serine/threonine-protein kinase</keyword>
<feature type="compositionally biased region" description="Basic and acidic residues" evidence="31">
    <location>
        <begin position="4967"/>
        <end position="4984"/>
    </location>
</feature>
<dbReference type="GO" id="GO:0045989">
    <property type="term" value="P:positive regulation of striated muscle contraction"/>
    <property type="evidence" value="ECO:0007669"/>
    <property type="project" value="UniProtKB-ARBA"/>
</dbReference>
<dbReference type="GO" id="GO:0005516">
    <property type="term" value="F:calmodulin binding"/>
    <property type="evidence" value="ECO:0007669"/>
    <property type="project" value="UniProtKB-KW"/>
</dbReference>
<evidence type="ECO:0000256" key="1">
    <source>
        <dbReference type="ARBA" id="ARBA00001946"/>
    </source>
</evidence>
<feature type="domain" description="SH3" evidence="32">
    <location>
        <begin position="5874"/>
        <end position="5935"/>
    </location>
</feature>
<feature type="region of interest" description="Disordered" evidence="31">
    <location>
        <begin position="3052"/>
        <end position="3091"/>
    </location>
</feature>
<dbReference type="Gene3D" id="2.60.40.10">
    <property type="entry name" value="Immunoglobulins"/>
    <property type="match status" value="19"/>
</dbReference>
<evidence type="ECO:0000259" key="33">
    <source>
        <dbReference type="PROSITE" id="PS50835"/>
    </source>
</evidence>
<dbReference type="PROSITE" id="PS50853">
    <property type="entry name" value="FN3"/>
    <property type="match status" value="5"/>
</dbReference>
<evidence type="ECO:0000256" key="3">
    <source>
        <dbReference type="ARBA" id="ARBA00004204"/>
    </source>
</evidence>
<accession>A0A7E5WN08</accession>
<evidence type="ECO:0000256" key="28">
    <source>
        <dbReference type="ARBA" id="ARBA00068688"/>
    </source>
</evidence>
<keyword evidence="8" id="KW-0963">Cytoplasm</keyword>
<evidence type="ECO:0000256" key="9">
    <source>
        <dbReference type="ARBA" id="ARBA00022525"/>
    </source>
</evidence>
<dbReference type="InterPro" id="IPR013098">
    <property type="entry name" value="Ig_I-set"/>
</dbReference>
<keyword evidence="21" id="KW-0514">Muscle protein</keyword>
<feature type="compositionally biased region" description="Basic and acidic residues" evidence="31">
    <location>
        <begin position="3619"/>
        <end position="3628"/>
    </location>
</feature>
<dbReference type="InterPro" id="IPR001452">
    <property type="entry name" value="SH3_domain"/>
</dbReference>
<dbReference type="Pfam" id="PF00018">
    <property type="entry name" value="SH3_1"/>
    <property type="match status" value="1"/>
</dbReference>
<feature type="domain" description="Fibronectin type-III" evidence="34">
    <location>
        <begin position="6839"/>
        <end position="6932"/>
    </location>
</feature>
<dbReference type="PANTHER" id="PTHR13817">
    <property type="entry name" value="TITIN"/>
    <property type="match status" value="1"/>
</dbReference>
<feature type="domain" description="Ig-like" evidence="33">
    <location>
        <begin position="107"/>
        <end position="197"/>
    </location>
</feature>
<feature type="region of interest" description="Disordered" evidence="31">
    <location>
        <begin position="7524"/>
        <end position="7547"/>
    </location>
</feature>
<dbReference type="FunFam" id="2.60.40.10:FF:000080">
    <property type="entry name" value="Myosin light chain kinase, smooth muscle"/>
    <property type="match status" value="1"/>
</dbReference>
<dbReference type="PROSITE" id="PS50002">
    <property type="entry name" value="SH3"/>
    <property type="match status" value="1"/>
</dbReference>
<feature type="compositionally biased region" description="Basic and acidic residues" evidence="31">
    <location>
        <begin position="3075"/>
        <end position="3084"/>
    </location>
</feature>
<keyword evidence="20" id="KW-1015">Disulfide bond</keyword>
<dbReference type="FunFam" id="2.60.40.10:FF:000425">
    <property type="entry name" value="Myosin light chain kinase"/>
    <property type="match status" value="1"/>
</dbReference>
<feature type="region of interest" description="Disordered" evidence="31">
    <location>
        <begin position="5157"/>
        <end position="5319"/>
    </location>
</feature>
<evidence type="ECO:0000259" key="32">
    <source>
        <dbReference type="PROSITE" id="PS50002"/>
    </source>
</evidence>
<feature type="compositionally biased region" description="Polar residues" evidence="31">
    <location>
        <begin position="5116"/>
        <end position="5130"/>
    </location>
</feature>
<keyword evidence="9" id="KW-0964">Secreted</keyword>
<feature type="compositionally biased region" description="Basic and acidic residues" evidence="31">
    <location>
        <begin position="2893"/>
        <end position="2908"/>
    </location>
</feature>
<dbReference type="Gene3D" id="2.30.30.40">
    <property type="entry name" value="SH3 Domains"/>
    <property type="match status" value="1"/>
</dbReference>
<evidence type="ECO:0000259" key="34">
    <source>
        <dbReference type="PROSITE" id="PS50853"/>
    </source>
</evidence>
<name>A0A7E5WN08_TRINI</name>
<dbReference type="FunFam" id="2.60.40.10:FF:000003">
    <property type="entry name" value="Titin isoform E"/>
    <property type="match status" value="1"/>
</dbReference>
<evidence type="ECO:0000256" key="6">
    <source>
        <dbReference type="ARBA" id="ARBA00012513"/>
    </source>
</evidence>
<feature type="domain" description="Ig-like" evidence="33">
    <location>
        <begin position="6191"/>
        <end position="6277"/>
    </location>
</feature>
<evidence type="ECO:0000256" key="19">
    <source>
        <dbReference type="ARBA" id="ARBA00022860"/>
    </source>
</evidence>
<feature type="domain" description="Ig-like" evidence="33">
    <location>
        <begin position="6744"/>
        <end position="6832"/>
    </location>
</feature>
<dbReference type="GO" id="GO:0031430">
    <property type="term" value="C:M band"/>
    <property type="evidence" value="ECO:0007669"/>
    <property type="project" value="TreeGrafter"/>
</dbReference>
<evidence type="ECO:0000256" key="7">
    <source>
        <dbReference type="ARBA" id="ARBA00022443"/>
    </source>
</evidence>
<dbReference type="GO" id="GO:0045214">
    <property type="term" value="P:sarcomere organization"/>
    <property type="evidence" value="ECO:0007669"/>
    <property type="project" value="TreeGrafter"/>
</dbReference>
<dbReference type="CDD" id="cd00063">
    <property type="entry name" value="FN3"/>
    <property type="match status" value="5"/>
</dbReference>
<comment type="similarity">
    <text evidence="27">Belongs to the hemolin family.</text>
</comment>
<feature type="compositionally biased region" description="Basic and acidic residues" evidence="31">
    <location>
        <begin position="5285"/>
        <end position="5313"/>
    </location>
</feature>
<feature type="compositionally biased region" description="Acidic residues" evidence="31">
    <location>
        <begin position="3052"/>
        <end position="3074"/>
    </location>
</feature>
<dbReference type="FunFam" id="2.60.40.10:FF:000147">
    <property type="entry name" value="Myosin light chain kinase"/>
    <property type="match status" value="1"/>
</dbReference>
<dbReference type="InterPro" id="IPR003961">
    <property type="entry name" value="FN3_dom"/>
</dbReference>
<dbReference type="SUPFAM" id="SSF48726">
    <property type="entry name" value="Immunoglobulin"/>
    <property type="match status" value="14"/>
</dbReference>
<evidence type="ECO:0000256" key="17">
    <source>
        <dbReference type="ARBA" id="ARBA00022840"/>
    </source>
</evidence>
<dbReference type="GO" id="GO:0005634">
    <property type="term" value="C:nucleus"/>
    <property type="evidence" value="ECO:0007669"/>
    <property type="project" value="UniProtKB-SubCell"/>
</dbReference>
<dbReference type="FunFam" id="2.60.40.10:FF:000032">
    <property type="entry name" value="palladin isoform X1"/>
    <property type="match status" value="3"/>
</dbReference>
<evidence type="ECO:0000256" key="29">
    <source>
        <dbReference type="ARBA" id="ARBA00073138"/>
    </source>
</evidence>
<feature type="domain" description="Ig-like" evidence="33">
    <location>
        <begin position="7027"/>
        <end position="7117"/>
    </location>
</feature>
<evidence type="ECO:0000256" key="2">
    <source>
        <dbReference type="ARBA" id="ARBA00004123"/>
    </source>
</evidence>
<evidence type="ECO:0000256" key="23">
    <source>
        <dbReference type="ARBA" id="ARBA00023242"/>
    </source>
</evidence>
<keyword evidence="23" id="KW-0539">Nucleus</keyword>
<keyword evidence="11" id="KW-0808">Transferase</keyword>
<keyword evidence="12" id="KW-0479">Metal-binding</keyword>
<dbReference type="SMART" id="SM00060">
    <property type="entry name" value="FN3"/>
    <property type="match status" value="5"/>
</dbReference>
<comment type="subcellular location">
    <subcellularLocation>
        <location evidence="3">Cytoplasm</location>
        <location evidence="3">Myofibril</location>
        <location evidence="3">Sarcomere</location>
    </subcellularLocation>
    <subcellularLocation>
        <location evidence="2">Nucleus</location>
    </subcellularLocation>
    <subcellularLocation>
        <location evidence="4">Secreted</location>
    </subcellularLocation>
</comment>
<feature type="compositionally biased region" description="Basic and acidic residues" evidence="31">
    <location>
        <begin position="3206"/>
        <end position="3221"/>
    </location>
</feature>
<feature type="domain" description="Ig-like" evidence="33">
    <location>
        <begin position="6937"/>
        <end position="7022"/>
    </location>
</feature>
<dbReference type="FunFam" id="2.60.40.10:FF:000031">
    <property type="entry name" value="Myosin-binding protein C, slow type"/>
    <property type="match status" value="2"/>
</dbReference>
<organism evidence="35 36">
    <name type="scientific">Trichoplusia ni</name>
    <name type="common">Cabbage looper</name>
    <dbReference type="NCBI Taxonomy" id="7111"/>
    <lineage>
        <taxon>Eukaryota</taxon>
        <taxon>Metazoa</taxon>
        <taxon>Ecdysozoa</taxon>
        <taxon>Arthropoda</taxon>
        <taxon>Hexapoda</taxon>
        <taxon>Insecta</taxon>
        <taxon>Pterygota</taxon>
        <taxon>Neoptera</taxon>
        <taxon>Endopterygota</taxon>
        <taxon>Lepidoptera</taxon>
        <taxon>Glossata</taxon>
        <taxon>Ditrysia</taxon>
        <taxon>Noctuoidea</taxon>
        <taxon>Noctuidae</taxon>
        <taxon>Plusiinae</taxon>
        <taxon>Trichoplusia</taxon>
    </lineage>
</organism>
<feature type="region of interest" description="Disordered" evidence="31">
    <location>
        <begin position="2886"/>
        <end position="2934"/>
    </location>
</feature>
<feature type="region of interest" description="Disordered" evidence="31">
    <location>
        <begin position="3198"/>
        <end position="3247"/>
    </location>
</feature>
<feature type="region of interest" description="Disordered" evidence="31">
    <location>
        <begin position="5838"/>
        <end position="5868"/>
    </location>
</feature>
<dbReference type="GO" id="GO:0060298">
    <property type="term" value="P:positive regulation of sarcomere organization"/>
    <property type="evidence" value="ECO:0007669"/>
    <property type="project" value="UniProtKB-ARBA"/>
</dbReference>
<comment type="similarity">
    <text evidence="5">Belongs to the protein kinase superfamily. CAMK Ser/Thr protein kinase family.</text>
</comment>
<protein>
    <recommendedName>
        <fullName evidence="28">Hemolin</fullName>
        <ecNumber evidence="6">2.7.11.1</ecNumber>
    </recommendedName>
    <alternativeName>
        <fullName evidence="29">Titin</fullName>
    </alternativeName>
</protein>
<keyword evidence="19" id="KW-0112">Calmodulin-binding</keyword>
<keyword evidence="18" id="KW-0460">Magnesium</keyword>
<dbReference type="InterPro" id="IPR036179">
    <property type="entry name" value="Ig-like_dom_sf"/>
</dbReference>
<dbReference type="GO" id="GO:0040017">
    <property type="term" value="P:positive regulation of locomotion"/>
    <property type="evidence" value="ECO:0007669"/>
    <property type="project" value="UniProtKB-ARBA"/>
</dbReference>
<evidence type="ECO:0000256" key="27">
    <source>
        <dbReference type="ARBA" id="ARBA00061228"/>
    </source>
</evidence>
<feature type="domain" description="Ig-like" evidence="33">
    <location>
        <begin position="6090"/>
        <end position="6178"/>
    </location>
</feature>
<evidence type="ECO:0000256" key="11">
    <source>
        <dbReference type="ARBA" id="ARBA00022679"/>
    </source>
</evidence>
<proteinExistence type="inferred from homology"/>
<comment type="catalytic activity">
    <reaction evidence="25">
        <text>L-threonyl-[protein] + ATP = O-phospho-L-threonyl-[protein] + ADP + H(+)</text>
        <dbReference type="Rhea" id="RHEA:46608"/>
        <dbReference type="Rhea" id="RHEA-COMP:11060"/>
        <dbReference type="Rhea" id="RHEA-COMP:11605"/>
        <dbReference type="ChEBI" id="CHEBI:15378"/>
        <dbReference type="ChEBI" id="CHEBI:30013"/>
        <dbReference type="ChEBI" id="CHEBI:30616"/>
        <dbReference type="ChEBI" id="CHEBI:61977"/>
        <dbReference type="ChEBI" id="CHEBI:456216"/>
        <dbReference type="EC" id="2.7.11.1"/>
    </reaction>
</comment>
<dbReference type="GO" id="GO:0009888">
    <property type="term" value="P:tissue development"/>
    <property type="evidence" value="ECO:0007669"/>
    <property type="project" value="UniProtKB-ARBA"/>
</dbReference>
<dbReference type="FunFam" id="2.60.40.10:FF:000107">
    <property type="entry name" value="Myosin, light chain kinase a"/>
    <property type="match status" value="1"/>
</dbReference>
<feature type="compositionally biased region" description="Basic and acidic residues" evidence="31">
    <location>
        <begin position="5157"/>
        <end position="5183"/>
    </location>
</feature>
<evidence type="ECO:0000256" key="21">
    <source>
        <dbReference type="ARBA" id="ARBA00023179"/>
    </source>
</evidence>
<keyword evidence="16" id="KW-0106">Calcium</keyword>
<feature type="domain" description="Ig-like" evidence="33">
    <location>
        <begin position="6473"/>
        <end position="6557"/>
    </location>
</feature>
<feature type="domain" description="Fibronectin type-III" evidence="34">
    <location>
        <begin position="7225"/>
        <end position="7318"/>
    </location>
</feature>
<evidence type="ECO:0000313" key="35">
    <source>
        <dbReference type="Proteomes" id="UP000322000"/>
    </source>
</evidence>
<comment type="catalytic activity">
    <reaction evidence="26">
        <text>L-seryl-[protein] + ATP = O-phospho-L-seryl-[protein] + ADP + H(+)</text>
        <dbReference type="Rhea" id="RHEA:17989"/>
        <dbReference type="Rhea" id="RHEA-COMP:9863"/>
        <dbReference type="Rhea" id="RHEA-COMP:11604"/>
        <dbReference type="ChEBI" id="CHEBI:15378"/>
        <dbReference type="ChEBI" id="CHEBI:29999"/>
        <dbReference type="ChEBI" id="CHEBI:30616"/>
        <dbReference type="ChEBI" id="CHEBI:83421"/>
        <dbReference type="ChEBI" id="CHEBI:456216"/>
        <dbReference type="EC" id="2.7.11.1"/>
    </reaction>
</comment>
<keyword evidence="7 30" id="KW-0728">SH3 domain</keyword>
<evidence type="ECO:0000256" key="12">
    <source>
        <dbReference type="ARBA" id="ARBA00022723"/>
    </source>
</evidence>
<evidence type="ECO:0000256" key="22">
    <source>
        <dbReference type="ARBA" id="ARBA00023180"/>
    </source>
</evidence>
<evidence type="ECO:0000256" key="30">
    <source>
        <dbReference type="PROSITE-ProRule" id="PRU00192"/>
    </source>
</evidence>
<feature type="compositionally biased region" description="Basic and acidic residues" evidence="31">
    <location>
        <begin position="4163"/>
        <end position="4172"/>
    </location>
</feature>
<evidence type="ECO:0000256" key="31">
    <source>
        <dbReference type="SAM" id="MobiDB-lite"/>
    </source>
</evidence>
<dbReference type="InterPro" id="IPR013783">
    <property type="entry name" value="Ig-like_fold"/>
</dbReference>
<evidence type="ECO:0000256" key="24">
    <source>
        <dbReference type="ARBA" id="ARBA00023319"/>
    </source>
</evidence>
<dbReference type="GO" id="GO:0005198">
    <property type="term" value="F:structural molecule activity"/>
    <property type="evidence" value="ECO:0007669"/>
    <property type="project" value="UniProtKB-ARBA"/>
</dbReference>
<dbReference type="GeneID" id="113503568"/>
<dbReference type="InterPro" id="IPR036116">
    <property type="entry name" value="FN3_sf"/>
</dbReference>
<dbReference type="FunFam" id="2.60.40.10:FF:001138">
    <property type="entry name" value="Sallimus, isoform P"/>
    <property type="match status" value="1"/>
</dbReference>
<keyword evidence="35" id="KW-1185">Reference proteome</keyword>
<feature type="compositionally biased region" description="Acidic residues" evidence="31">
    <location>
        <begin position="5526"/>
        <end position="5541"/>
    </location>
</feature>
<evidence type="ECO:0000256" key="18">
    <source>
        <dbReference type="ARBA" id="ARBA00022842"/>
    </source>
</evidence>
<evidence type="ECO:0000256" key="4">
    <source>
        <dbReference type="ARBA" id="ARBA00004613"/>
    </source>
</evidence>
<dbReference type="Pfam" id="PF00041">
    <property type="entry name" value="fn3"/>
    <property type="match status" value="5"/>
</dbReference>
<dbReference type="PROSITE" id="PS50835">
    <property type="entry name" value="IG_LIKE"/>
    <property type="match status" value="13"/>
</dbReference>
<dbReference type="Pfam" id="PF07679">
    <property type="entry name" value="I-set"/>
    <property type="match status" value="14"/>
</dbReference>
<dbReference type="PANTHER" id="PTHR13817:SF151">
    <property type="entry name" value="TITIN"/>
    <property type="match status" value="1"/>
</dbReference>
<dbReference type="CDD" id="cd11856">
    <property type="entry name" value="SH3_p47phox_like"/>
    <property type="match status" value="1"/>
</dbReference>
<dbReference type="GO" id="GO:0046872">
    <property type="term" value="F:metal ion binding"/>
    <property type="evidence" value="ECO:0007669"/>
    <property type="project" value="UniProtKB-KW"/>
</dbReference>
<dbReference type="InterPro" id="IPR003599">
    <property type="entry name" value="Ig_sub"/>
</dbReference>
<feature type="region of interest" description="Disordered" evidence="31">
    <location>
        <begin position="3381"/>
        <end position="3405"/>
    </location>
</feature>
<dbReference type="GO" id="GO:0030018">
    <property type="term" value="C:Z disc"/>
    <property type="evidence" value="ECO:0007669"/>
    <property type="project" value="UniProtKB-ARBA"/>
</dbReference>
<feature type="region of interest" description="Disordered" evidence="31">
    <location>
        <begin position="5352"/>
        <end position="5387"/>
    </location>
</feature>
<dbReference type="GO" id="GO:0004674">
    <property type="term" value="F:protein serine/threonine kinase activity"/>
    <property type="evidence" value="ECO:0007669"/>
    <property type="project" value="UniProtKB-KW"/>
</dbReference>
<feature type="domain" description="Ig-like" evidence="33">
    <location>
        <begin position="5966"/>
        <end position="6055"/>
    </location>
</feature>
<dbReference type="CDD" id="cd00096">
    <property type="entry name" value="Ig"/>
    <property type="match status" value="1"/>
</dbReference>
<keyword evidence="22" id="KW-0325">Glycoprotein</keyword>
<evidence type="ECO:0000256" key="15">
    <source>
        <dbReference type="ARBA" id="ARBA00022777"/>
    </source>
</evidence>
<dbReference type="InterPro" id="IPR036028">
    <property type="entry name" value="SH3-like_dom_sf"/>
</dbReference>
<feature type="region of interest" description="Disordered" evidence="31">
    <location>
        <begin position="4160"/>
        <end position="4182"/>
    </location>
</feature>
<dbReference type="SMART" id="SM00408">
    <property type="entry name" value="IGc2"/>
    <property type="match status" value="14"/>
</dbReference>
<feature type="compositionally biased region" description="Basic and acidic residues" evidence="31">
    <location>
        <begin position="5193"/>
        <end position="5203"/>
    </location>
</feature>
<dbReference type="SUPFAM" id="SSF49265">
    <property type="entry name" value="Fibronectin type III"/>
    <property type="match status" value="3"/>
</dbReference>
<dbReference type="RefSeq" id="XP_026742140.1">
    <property type="nucleotide sequence ID" value="XM_026886339.1"/>
</dbReference>
<feature type="region of interest" description="Disordered" evidence="31">
    <location>
        <begin position="5114"/>
        <end position="5133"/>
    </location>
</feature>
<dbReference type="InterPro" id="IPR007110">
    <property type="entry name" value="Ig-like_dom"/>
</dbReference>
<gene>
    <name evidence="36" type="primary">LOC113503568</name>
</gene>
<dbReference type="FunFam" id="2.60.40.10:FF:000056">
    <property type="entry name" value="twitchin isoform X4"/>
    <property type="match status" value="1"/>
</dbReference>
<keyword evidence="15" id="KW-0418">Kinase</keyword>
<feature type="compositionally biased region" description="Basic and acidic residues" evidence="31">
    <location>
        <begin position="5352"/>
        <end position="5384"/>
    </location>
</feature>
<keyword evidence="24" id="KW-0393">Immunoglobulin domain</keyword>